<dbReference type="Pfam" id="PF07687">
    <property type="entry name" value="M20_dimer"/>
    <property type="match status" value="1"/>
</dbReference>
<dbReference type="GO" id="GO:0009014">
    <property type="term" value="F:succinyl-diaminopimelate desuccinylase activity"/>
    <property type="evidence" value="ECO:0007669"/>
    <property type="project" value="UniProtKB-EC"/>
</dbReference>
<dbReference type="Gene3D" id="3.30.70.360">
    <property type="match status" value="1"/>
</dbReference>
<proteinExistence type="inferred from homology"/>
<evidence type="ECO:0000256" key="10">
    <source>
        <dbReference type="ARBA" id="ARBA00023285"/>
    </source>
</evidence>
<keyword evidence="8" id="KW-0378">Hydrolase</keyword>
<dbReference type="Pfam" id="PF01546">
    <property type="entry name" value="Peptidase_M20"/>
    <property type="match status" value="1"/>
</dbReference>
<evidence type="ECO:0000256" key="9">
    <source>
        <dbReference type="ARBA" id="ARBA00022833"/>
    </source>
</evidence>
<dbReference type="InterPro" id="IPR050072">
    <property type="entry name" value="Peptidase_M20A"/>
</dbReference>
<dbReference type="NCBIfam" id="TIGR01910">
    <property type="entry name" value="DapE-ArgE"/>
    <property type="match status" value="1"/>
</dbReference>
<evidence type="ECO:0000256" key="11">
    <source>
        <dbReference type="ARBA" id="ARBA00051301"/>
    </source>
</evidence>
<dbReference type="EC" id="3.5.1.18" evidence="5"/>
<evidence type="ECO:0000256" key="2">
    <source>
        <dbReference type="ARBA" id="ARBA00001947"/>
    </source>
</evidence>
<evidence type="ECO:0000313" key="14">
    <source>
        <dbReference type="Proteomes" id="UP000253845"/>
    </source>
</evidence>
<dbReference type="CDD" id="cd08013">
    <property type="entry name" value="M20_ArgE_DapE-like"/>
    <property type="match status" value="1"/>
</dbReference>
<dbReference type="InterPro" id="IPR001261">
    <property type="entry name" value="ArgE/DapE_CS"/>
</dbReference>
<protein>
    <recommendedName>
        <fullName evidence="6">Probable succinyl-diaminopimelate desuccinylase</fullName>
        <ecNumber evidence="5">3.5.1.18</ecNumber>
    </recommendedName>
</protein>
<evidence type="ECO:0000313" key="13">
    <source>
        <dbReference type="EMBL" id="RDH23253.1"/>
    </source>
</evidence>
<dbReference type="Proteomes" id="UP000253845">
    <property type="component" value="Unassembled WGS sequence"/>
</dbReference>
<evidence type="ECO:0000256" key="1">
    <source>
        <dbReference type="ARBA" id="ARBA00001941"/>
    </source>
</evidence>
<dbReference type="InterPro" id="IPR002933">
    <property type="entry name" value="Peptidase_M20"/>
</dbReference>
<keyword evidence="7" id="KW-0479">Metal-binding</keyword>
<feature type="domain" description="Peptidase M20 dimerisation" evidence="12">
    <location>
        <begin position="192"/>
        <end position="293"/>
    </location>
</feature>
<gene>
    <name evidence="13" type="ORF">M747DRAFT_363297</name>
</gene>
<evidence type="ECO:0000259" key="12">
    <source>
        <dbReference type="Pfam" id="PF07687"/>
    </source>
</evidence>
<dbReference type="PANTHER" id="PTHR43808:SF25">
    <property type="entry name" value="PEPTIDASE M20 DIMERISATION DOMAIN-CONTAINING PROTEIN"/>
    <property type="match status" value="1"/>
</dbReference>
<reference evidence="13 14" key="1">
    <citation type="submission" date="2018-07" db="EMBL/GenBank/DDBJ databases">
        <title>Section-level genome sequencing of Aspergillus section Nigri to investigate inter- and intra-species variation.</title>
        <authorList>
            <consortium name="DOE Joint Genome Institute"/>
            <person name="Vesth T.C."/>
            <person name="Nybo J.L."/>
            <person name="Theobald S."/>
            <person name="Frisvad J.C."/>
            <person name="Larsen T.O."/>
            <person name="Nielsen K.F."/>
            <person name="Hoof J.B."/>
            <person name="Brandl J."/>
            <person name="Salamov A."/>
            <person name="Riley R."/>
            <person name="Gladden J.M."/>
            <person name="Phatale P."/>
            <person name="Nielsen M.T."/>
            <person name="Lyhne E.K."/>
            <person name="Kogle M.E."/>
            <person name="Strasser K."/>
            <person name="McDonnell E."/>
            <person name="Barry K."/>
            <person name="Clum A."/>
            <person name="Chen C."/>
            <person name="Nolan M."/>
            <person name="Sandor L."/>
            <person name="Kuo A."/>
            <person name="Lipzen A."/>
            <person name="Hainaut M."/>
            <person name="Drula E."/>
            <person name="Tsang A."/>
            <person name="Magnuson J.K."/>
            <person name="Henrissat B."/>
            <person name="Wiebenga A."/>
            <person name="Simmons B.A."/>
            <person name="Makela M.R."/>
            <person name="De vries R.P."/>
            <person name="Grigoriev I.V."/>
            <person name="Mortensen U.H."/>
            <person name="Baker S.E."/>
            <person name="Andersen M.R."/>
        </authorList>
    </citation>
    <scope>NUCLEOTIDE SEQUENCE [LARGE SCALE GENOMIC DNA]</scope>
    <source>
        <strain evidence="13 14">ATCC 13496</strain>
    </source>
</reference>
<dbReference type="GO" id="GO:0046872">
    <property type="term" value="F:metal ion binding"/>
    <property type="evidence" value="ECO:0007669"/>
    <property type="project" value="UniProtKB-KW"/>
</dbReference>
<accession>A0A370CB72</accession>
<dbReference type="UniPathway" id="UPA00034">
    <property type="reaction ID" value="UER00021"/>
</dbReference>
<evidence type="ECO:0000256" key="8">
    <source>
        <dbReference type="ARBA" id="ARBA00022801"/>
    </source>
</evidence>
<comment type="pathway">
    <text evidence="3">Amino-acid biosynthesis; L-lysine biosynthesis via DAP pathway; LL-2,6-diaminopimelate from (S)-tetrahydrodipicolinate (succinylase route): step 3/3.</text>
</comment>
<dbReference type="EMBL" id="KZ851905">
    <property type="protein sequence ID" value="RDH23253.1"/>
    <property type="molecule type" value="Genomic_DNA"/>
</dbReference>
<organism evidence="13 14">
    <name type="scientific">Aspergillus niger ATCC 13496</name>
    <dbReference type="NCBI Taxonomy" id="1353008"/>
    <lineage>
        <taxon>Eukaryota</taxon>
        <taxon>Fungi</taxon>
        <taxon>Dikarya</taxon>
        <taxon>Ascomycota</taxon>
        <taxon>Pezizomycotina</taxon>
        <taxon>Eurotiomycetes</taxon>
        <taxon>Eurotiomycetidae</taxon>
        <taxon>Eurotiales</taxon>
        <taxon>Aspergillaceae</taxon>
        <taxon>Aspergillus</taxon>
        <taxon>Aspergillus subgen. Circumdati</taxon>
    </lineage>
</organism>
<keyword evidence="10" id="KW-0170">Cobalt</keyword>
<dbReference type="SUPFAM" id="SSF55031">
    <property type="entry name" value="Bacterial exopeptidase dimerisation domain"/>
    <property type="match status" value="1"/>
</dbReference>
<dbReference type="AlphaFoldDB" id="A0A370CB72"/>
<comment type="cofactor">
    <cofactor evidence="2">
        <name>Zn(2+)</name>
        <dbReference type="ChEBI" id="CHEBI:29105"/>
    </cofactor>
</comment>
<evidence type="ECO:0000256" key="7">
    <source>
        <dbReference type="ARBA" id="ARBA00022723"/>
    </source>
</evidence>
<evidence type="ECO:0000256" key="4">
    <source>
        <dbReference type="ARBA" id="ARBA00006247"/>
    </source>
</evidence>
<comment type="catalytic activity">
    <reaction evidence="11">
        <text>N-succinyl-(2S,6S)-2,6-diaminopimelate + H2O = (2S,6S)-2,6-diaminopimelate + succinate</text>
        <dbReference type="Rhea" id="RHEA:22608"/>
        <dbReference type="ChEBI" id="CHEBI:15377"/>
        <dbReference type="ChEBI" id="CHEBI:30031"/>
        <dbReference type="ChEBI" id="CHEBI:57609"/>
        <dbReference type="ChEBI" id="CHEBI:58087"/>
        <dbReference type="EC" id="3.5.1.18"/>
    </reaction>
</comment>
<evidence type="ECO:0000256" key="6">
    <source>
        <dbReference type="ARBA" id="ARBA00016853"/>
    </source>
</evidence>
<dbReference type="SUPFAM" id="SSF53187">
    <property type="entry name" value="Zn-dependent exopeptidases"/>
    <property type="match status" value="1"/>
</dbReference>
<dbReference type="PROSITE" id="PS00758">
    <property type="entry name" value="ARGE_DAPE_CPG2_1"/>
    <property type="match status" value="1"/>
</dbReference>
<comment type="cofactor">
    <cofactor evidence="1">
        <name>Co(2+)</name>
        <dbReference type="ChEBI" id="CHEBI:48828"/>
    </cofactor>
</comment>
<evidence type="ECO:0000256" key="3">
    <source>
        <dbReference type="ARBA" id="ARBA00005130"/>
    </source>
</evidence>
<dbReference type="GO" id="GO:0009089">
    <property type="term" value="P:lysine biosynthetic process via diaminopimelate"/>
    <property type="evidence" value="ECO:0007669"/>
    <property type="project" value="UniProtKB-UniPathway"/>
</dbReference>
<dbReference type="VEuPathDB" id="FungiDB:M747DRAFT_363297"/>
<dbReference type="InterPro" id="IPR010182">
    <property type="entry name" value="ArgE/DapE"/>
</dbReference>
<dbReference type="InterPro" id="IPR011650">
    <property type="entry name" value="Peptidase_M20_dimer"/>
</dbReference>
<keyword evidence="9" id="KW-0862">Zinc</keyword>
<name>A0A370CB72_ASPNG</name>
<dbReference type="InterPro" id="IPR036264">
    <property type="entry name" value="Bact_exopeptidase_dim_dom"/>
</dbReference>
<comment type="similarity">
    <text evidence="4">Belongs to the peptidase M20A family.</text>
</comment>
<dbReference type="PANTHER" id="PTHR43808">
    <property type="entry name" value="ACETYLORNITHINE DEACETYLASE"/>
    <property type="match status" value="1"/>
</dbReference>
<sequence length="468" mass="51197">MSSTSPQLTDSVDVTAEDSVAITQILTRIDSSNVTLSATPGAGESQIADYLTTWLEYRGIETHRIETVPGRPSIVGVIRGSGGGKSLMLNGHIDTVSLTSYEHEPLSGHIGEKNGRPVIFGRGALDMKSGLAAEMAALATVKAKKIPLRGDVIFTAVSDEEDASQGTRDVIAAGWRADGAVIPEPTNRVLITAHKGFVWFEVDILGTAAHGSDPASGVDAILQAGWFLTALEEYQSRLPVDEMIGPASLHCSLIHGGEEPSSYPSRCTVTIEFRTIPVQSDESILSDLKNILGGIAQLKPTFRYNEPRMTLSRPSYKLPVEHPLVQQTAAIAREVYGEYPTIDSMAIWCDAALLAATGIPTIVIGQAGQGLHAKEEWVDVQSIREAEEIFVRLISEFYRHEKKSRSLNDQTPSVCLERGKRYGLINPPWPYSGVPRRRMYRPGHVPRRRELPFQRPRKLIGGSMHPYQ</sequence>
<dbReference type="Gene3D" id="3.40.630.10">
    <property type="entry name" value="Zn peptidases"/>
    <property type="match status" value="1"/>
</dbReference>
<evidence type="ECO:0000256" key="5">
    <source>
        <dbReference type="ARBA" id="ARBA00011921"/>
    </source>
</evidence>